<protein>
    <submittedName>
        <fullName evidence="1">Uncharacterized protein</fullName>
    </submittedName>
</protein>
<accession>A0ACC2UHW3</accession>
<evidence type="ECO:0000313" key="2">
    <source>
        <dbReference type="Proteomes" id="UP001165960"/>
    </source>
</evidence>
<reference evidence="1" key="1">
    <citation type="submission" date="2022-04" db="EMBL/GenBank/DDBJ databases">
        <title>Genome of the entomopathogenic fungus Entomophthora muscae.</title>
        <authorList>
            <person name="Elya C."/>
            <person name="Lovett B.R."/>
            <person name="Lee E."/>
            <person name="Macias A.M."/>
            <person name="Hajek A.E."/>
            <person name="De Bivort B.L."/>
            <person name="Kasson M.T."/>
            <person name="De Fine Licht H.H."/>
            <person name="Stajich J.E."/>
        </authorList>
    </citation>
    <scope>NUCLEOTIDE SEQUENCE</scope>
    <source>
        <strain evidence="1">Berkeley</strain>
    </source>
</reference>
<gene>
    <name evidence="1" type="ORF">DSO57_1008755</name>
</gene>
<dbReference type="Proteomes" id="UP001165960">
    <property type="component" value="Unassembled WGS sequence"/>
</dbReference>
<comment type="caution">
    <text evidence="1">The sequence shown here is derived from an EMBL/GenBank/DDBJ whole genome shotgun (WGS) entry which is preliminary data.</text>
</comment>
<evidence type="ECO:0000313" key="1">
    <source>
        <dbReference type="EMBL" id="KAJ9085967.1"/>
    </source>
</evidence>
<organism evidence="1 2">
    <name type="scientific">Entomophthora muscae</name>
    <dbReference type="NCBI Taxonomy" id="34485"/>
    <lineage>
        <taxon>Eukaryota</taxon>
        <taxon>Fungi</taxon>
        <taxon>Fungi incertae sedis</taxon>
        <taxon>Zoopagomycota</taxon>
        <taxon>Entomophthoromycotina</taxon>
        <taxon>Entomophthoromycetes</taxon>
        <taxon>Entomophthorales</taxon>
        <taxon>Entomophthoraceae</taxon>
        <taxon>Entomophthora</taxon>
    </lineage>
</organism>
<keyword evidence="2" id="KW-1185">Reference proteome</keyword>
<proteinExistence type="predicted"/>
<name>A0ACC2UHW3_9FUNG</name>
<sequence length="279" mass="31162">MGFERTKKQDKLPQASSPKWVSELFYKRVLGMLNGIKSYRKRNSIHVKSFYQKAQSGELPEVAKIIGSPTNIEHGIHIEYNNSTGRFMGVPDVWKGSVPYDDLINTRGLDPNLIPVVSENTPKVKCLGISRPFNVNHDLHVDLDSFGSFSLSGLPGDWVQKLTSSGFQLNSLSPITPKSPFACRSESALAVASNLKNSYLMSQESISTTEIPGTIQQSILEKALIKAAQFSPERECFEVDKKSKQRTSLCRSTKIKVKSINPIDDFYLRPFIVDSSMRS</sequence>
<dbReference type="EMBL" id="QTSX02000737">
    <property type="protein sequence ID" value="KAJ9085967.1"/>
    <property type="molecule type" value="Genomic_DNA"/>
</dbReference>